<accession>A0AAV4TBV8</accession>
<gene>
    <name evidence="1" type="ORF">CEXT_733391</name>
</gene>
<evidence type="ECO:0000313" key="2">
    <source>
        <dbReference type="Proteomes" id="UP001054945"/>
    </source>
</evidence>
<dbReference type="Proteomes" id="UP001054945">
    <property type="component" value="Unassembled WGS sequence"/>
</dbReference>
<protein>
    <submittedName>
        <fullName evidence="1">Uncharacterized protein</fullName>
    </submittedName>
</protein>
<name>A0AAV4TBV8_CAEEX</name>
<dbReference type="EMBL" id="BPLR01010885">
    <property type="protein sequence ID" value="GIY42706.1"/>
    <property type="molecule type" value="Genomic_DNA"/>
</dbReference>
<sequence>MLFEILKLTAMISIYDIKLSNLTVRGIFQILQTVWKCRKELWKRFFKSNKLRYINMLSGVNFKTFGQLNEEKVYGEDFPIEKEEHINHIDEVSGTGLRAKGN</sequence>
<keyword evidence="2" id="KW-1185">Reference proteome</keyword>
<organism evidence="1 2">
    <name type="scientific">Caerostris extrusa</name>
    <name type="common">Bark spider</name>
    <name type="synonym">Caerostris bankana</name>
    <dbReference type="NCBI Taxonomy" id="172846"/>
    <lineage>
        <taxon>Eukaryota</taxon>
        <taxon>Metazoa</taxon>
        <taxon>Ecdysozoa</taxon>
        <taxon>Arthropoda</taxon>
        <taxon>Chelicerata</taxon>
        <taxon>Arachnida</taxon>
        <taxon>Araneae</taxon>
        <taxon>Araneomorphae</taxon>
        <taxon>Entelegynae</taxon>
        <taxon>Araneoidea</taxon>
        <taxon>Araneidae</taxon>
        <taxon>Caerostris</taxon>
    </lineage>
</organism>
<proteinExistence type="predicted"/>
<evidence type="ECO:0000313" key="1">
    <source>
        <dbReference type="EMBL" id="GIY42706.1"/>
    </source>
</evidence>
<comment type="caution">
    <text evidence="1">The sequence shown here is derived from an EMBL/GenBank/DDBJ whole genome shotgun (WGS) entry which is preliminary data.</text>
</comment>
<dbReference type="AlphaFoldDB" id="A0AAV4TBV8"/>
<reference evidence="1 2" key="1">
    <citation type="submission" date="2021-06" db="EMBL/GenBank/DDBJ databases">
        <title>Caerostris extrusa draft genome.</title>
        <authorList>
            <person name="Kono N."/>
            <person name="Arakawa K."/>
        </authorList>
    </citation>
    <scope>NUCLEOTIDE SEQUENCE [LARGE SCALE GENOMIC DNA]</scope>
</reference>